<feature type="domain" description="SGNH hydrolase-type esterase" evidence="2">
    <location>
        <begin position="42"/>
        <end position="272"/>
    </location>
</feature>
<feature type="signal peptide" evidence="1">
    <location>
        <begin position="1"/>
        <end position="23"/>
    </location>
</feature>
<evidence type="ECO:0000256" key="1">
    <source>
        <dbReference type="SAM" id="SignalP"/>
    </source>
</evidence>
<keyword evidence="4" id="KW-1185">Reference proteome</keyword>
<dbReference type="SUPFAM" id="SSF52266">
    <property type="entry name" value="SGNH hydrolase"/>
    <property type="match status" value="1"/>
</dbReference>
<dbReference type="CDD" id="cd00229">
    <property type="entry name" value="SGNH_hydrolase"/>
    <property type="match status" value="1"/>
</dbReference>
<name>A0A0A0JL92_9MICO</name>
<sequence>MRRFLTVISAALLVLVAPSAAFAGPGKGADKRADKATSWYLALGDSLAAGYQPGAGDDRAGGYVGGVLDALQASAPKAKLRNISCSGATTTSMLGTDRCTYEAGSQVAAGVEFLKAHKDKVDLVTIDIGANDVTPCVRAADQVTCALTVLGTIQTNLTSILGQLRAATGPDTQIIVLNYYNPFLASWLQGPEGQQLAGLTSFLQTLLNNTVSAAAATVQADVADVATAFRSTDTTPVSTAYGTIPTNVATICAWTWMCTKQDIHANDAGYAVLAATVSARLS</sequence>
<dbReference type="InterPro" id="IPR036514">
    <property type="entry name" value="SGNH_hydro_sf"/>
</dbReference>
<dbReference type="Pfam" id="PF13472">
    <property type="entry name" value="Lipase_GDSL_2"/>
    <property type="match status" value="1"/>
</dbReference>
<organism evidence="3 4">
    <name type="scientific">Knoellia subterranea KCTC 19937</name>
    <dbReference type="NCBI Taxonomy" id="1385521"/>
    <lineage>
        <taxon>Bacteria</taxon>
        <taxon>Bacillati</taxon>
        <taxon>Actinomycetota</taxon>
        <taxon>Actinomycetes</taxon>
        <taxon>Micrococcales</taxon>
        <taxon>Intrasporangiaceae</taxon>
        <taxon>Knoellia</taxon>
    </lineage>
</organism>
<dbReference type="AlphaFoldDB" id="A0A0A0JL92"/>
<evidence type="ECO:0000259" key="2">
    <source>
        <dbReference type="Pfam" id="PF13472"/>
    </source>
</evidence>
<dbReference type="GO" id="GO:0004622">
    <property type="term" value="F:phosphatidylcholine lysophospholipase activity"/>
    <property type="evidence" value="ECO:0007669"/>
    <property type="project" value="TreeGrafter"/>
</dbReference>
<dbReference type="Gene3D" id="3.40.50.1110">
    <property type="entry name" value="SGNH hydrolase"/>
    <property type="match status" value="1"/>
</dbReference>
<dbReference type="PANTHER" id="PTHR30383:SF5">
    <property type="entry name" value="SGNH HYDROLASE-TYPE ESTERASE DOMAIN-CONTAINING PROTEIN"/>
    <property type="match status" value="1"/>
</dbReference>
<dbReference type="eggNOG" id="COG2755">
    <property type="taxonomic scope" value="Bacteria"/>
</dbReference>
<keyword evidence="1" id="KW-0732">Signal</keyword>
<dbReference type="STRING" id="1385521.N803_16790"/>
<dbReference type="Proteomes" id="UP000030011">
    <property type="component" value="Unassembled WGS sequence"/>
</dbReference>
<evidence type="ECO:0000313" key="3">
    <source>
        <dbReference type="EMBL" id="KGN36827.1"/>
    </source>
</evidence>
<proteinExistence type="predicted"/>
<dbReference type="InterPro" id="IPR051532">
    <property type="entry name" value="Ester_Hydrolysis_Enzymes"/>
</dbReference>
<dbReference type="OrthoDB" id="154486at2"/>
<dbReference type="EMBL" id="AVPK01000008">
    <property type="protein sequence ID" value="KGN36827.1"/>
    <property type="molecule type" value="Genomic_DNA"/>
</dbReference>
<dbReference type="RefSeq" id="WP_052112276.1">
    <property type="nucleotide sequence ID" value="NZ_AVPK01000008.1"/>
</dbReference>
<comment type="caution">
    <text evidence="3">The sequence shown here is derived from an EMBL/GenBank/DDBJ whole genome shotgun (WGS) entry which is preliminary data.</text>
</comment>
<gene>
    <name evidence="3" type="ORF">N803_16790</name>
</gene>
<protein>
    <recommendedName>
        <fullName evidence="2">SGNH hydrolase-type esterase domain-containing protein</fullName>
    </recommendedName>
</protein>
<reference evidence="3 4" key="1">
    <citation type="submission" date="2013-08" db="EMBL/GenBank/DDBJ databases">
        <title>The genome sequence of Knoellia subterranea.</title>
        <authorList>
            <person name="Zhu W."/>
            <person name="Wang G."/>
        </authorList>
    </citation>
    <scope>NUCLEOTIDE SEQUENCE [LARGE SCALE GENOMIC DNA]</scope>
    <source>
        <strain evidence="3 4">KCTC 19937</strain>
    </source>
</reference>
<evidence type="ECO:0000313" key="4">
    <source>
        <dbReference type="Proteomes" id="UP000030011"/>
    </source>
</evidence>
<dbReference type="PANTHER" id="PTHR30383">
    <property type="entry name" value="THIOESTERASE 1/PROTEASE 1/LYSOPHOSPHOLIPASE L1"/>
    <property type="match status" value="1"/>
</dbReference>
<accession>A0A0A0JL92</accession>
<feature type="chain" id="PRO_5001964396" description="SGNH hydrolase-type esterase domain-containing protein" evidence="1">
    <location>
        <begin position="24"/>
        <end position="282"/>
    </location>
</feature>
<dbReference type="InterPro" id="IPR013830">
    <property type="entry name" value="SGNH_hydro"/>
</dbReference>